<dbReference type="InterPro" id="IPR049142">
    <property type="entry name" value="MS_channel_1st"/>
</dbReference>
<evidence type="ECO:0000313" key="12">
    <source>
        <dbReference type="Proteomes" id="UP001143545"/>
    </source>
</evidence>
<keyword evidence="12" id="KW-1185">Reference proteome</keyword>
<feature type="transmembrane region" description="Helical" evidence="7">
    <location>
        <begin position="103"/>
        <end position="122"/>
    </location>
</feature>
<evidence type="ECO:0000256" key="5">
    <source>
        <dbReference type="ARBA" id="ARBA00022989"/>
    </source>
</evidence>
<dbReference type="InterPro" id="IPR049278">
    <property type="entry name" value="MS_channel_C"/>
</dbReference>
<dbReference type="InterPro" id="IPR045275">
    <property type="entry name" value="MscS_archaea/bacteria_type"/>
</dbReference>
<protein>
    <submittedName>
        <fullName evidence="11">Mechanosensitive ion channel protein</fullName>
    </submittedName>
</protein>
<dbReference type="InterPro" id="IPR008910">
    <property type="entry name" value="MSC_TM_helix"/>
</dbReference>
<dbReference type="SUPFAM" id="SSF82861">
    <property type="entry name" value="Mechanosensitive channel protein MscS (YggB), transmembrane region"/>
    <property type="match status" value="1"/>
</dbReference>
<dbReference type="PANTHER" id="PTHR30221:SF1">
    <property type="entry name" value="SMALL-CONDUCTANCE MECHANOSENSITIVE CHANNEL"/>
    <property type="match status" value="1"/>
</dbReference>
<dbReference type="SUPFAM" id="SSF50182">
    <property type="entry name" value="Sm-like ribonucleoproteins"/>
    <property type="match status" value="1"/>
</dbReference>
<evidence type="ECO:0000256" key="7">
    <source>
        <dbReference type="SAM" id="Phobius"/>
    </source>
</evidence>
<dbReference type="PANTHER" id="PTHR30221">
    <property type="entry name" value="SMALL-CONDUCTANCE MECHANOSENSITIVE CHANNEL"/>
    <property type="match status" value="1"/>
</dbReference>
<dbReference type="RefSeq" id="WP_281751821.1">
    <property type="nucleotide sequence ID" value="NZ_BRVP01000002.1"/>
</dbReference>
<evidence type="ECO:0000259" key="10">
    <source>
        <dbReference type="Pfam" id="PF21088"/>
    </source>
</evidence>
<evidence type="ECO:0000256" key="2">
    <source>
        <dbReference type="ARBA" id="ARBA00008017"/>
    </source>
</evidence>
<dbReference type="Pfam" id="PF21082">
    <property type="entry name" value="MS_channel_3rd"/>
    <property type="match status" value="1"/>
</dbReference>
<organism evidence="11 12">
    <name type="scientific">Neptunitalea chrysea</name>
    <dbReference type="NCBI Taxonomy" id="1647581"/>
    <lineage>
        <taxon>Bacteria</taxon>
        <taxon>Pseudomonadati</taxon>
        <taxon>Bacteroidota</taxon>
        <taxon>Flavobacteriia</taxon>
        <taxon>Flavobacteriales</taxon>
        <taxon>Flavobacteriaceae</taxon>
        <taxon>Neptunitalea</taxon>
    </lineage>
</organism>
<dbReference type="Gene3D" id="1.10.287.1260">
    <property type="match status" value="1"/>
</dbReference>
<evidence type="ECO:0000256" key="1">
    <source>
        <dbReference type="ARBA" id="ARBA00004651"/>
    </source>
</evidence>
<dbReference type="InterPro" id="IPR011014">
    <property type="entry name" value="MscS_channel_TM-2"/>
</dbReference>
<proteinExistence type="inferred from homology"/>
<feature type="transmembrane region" description="Helical" evidence="7">
    <location>
        <begin position="33"/>
        <end position="57"/>
    </location>
</feature>
<comment type="caution">
    <text evidence="11">The sequence shown here is derived from an EMBL/GenBank/DDBJ whole genome shotgun (WGS) entry which is preliminary data.</text>
</comment>
<keyword evidence="3" id="KW-1003">Cell membrane</keyword>
<dbReference type="Pfam" id="PF21088">
    <property type="entry name" value="MS_channel_1st"/>
    <property type="match status" value="1"/>
</dbReference>
<evidence type="ECO:0000256" key="4">
    <source>
        <dbReference type="ARBA" id="ARBA00022692"/>
    </source>
</evidence>
<gene>
    <name evidence="11" type="ORF">NBRC110019_03990</name>
</gene>
<keyword evidence="5 7" id="KW-1133">Transmembrane helix</keyword>
<comment type="subcellular location">
    <subcellularLocation>
        <location evidence="1">Cell membrane</location>
        <topology evidence="1">Multi-pass membrane protein</topology>
    </subcellularLocation>
</comment>
<feature type="domain" description="Mechanosensitive ion channel MscS C-terminal" evidence="9">
    <location>
        <begin position="198"/>
        <end position="281"/>
    </location>
</feature>
<keyword evidence="4 7" id="KW-0812">Transmembrane</keyword>
<name>A0A9W6B4C0_9FLAO</name>
<dbReference type="InterPro" id="IPR011066">
    <property type="entry name" value="MscS_channel_C_sf"/>
</dbReference>
<sequence length="300" mass="33546">MIPLFAQEIEMGEQLETAWEKLEKKLGGWVDSIIVNLPNFLLAILIFGVSFFLSNYINKFILKVLQRTKMQRSIKVMIAKIVSIVVIIVGLVLALGIMNLNKVLTTMLAGAGVAGLAVGLALQGTLSNTFSGIMLSIVDYIKIGDWIDTNGYSGEVVEINLRNTTIEQGDNNLVFIPNKLVVEGNLKNYSSRPIARVILSCGVGYESDLKLVEEITVNTIKENFKDINTEVQFYYTEFGDSSINFEVRFWIRSRDQMTLNIAKGKAIVLIKAAFDEHNINIPFPIRTINFSNPMSLEKKD</sequence>
<accession>A0A9W6B4C0</accession>
<dbReference type="EMBL" id="BRVP01000002">
    <property type="protein sequence ID" value="GLB51360.1"/>
    <property type="molecule type" value="Genomic_DNA"/>
</dbReference>
<dbReference type="GO" id="GO:0005886">
    <property type="term" value="C:plasma membrane"/>
    <property type="evidence" value="ECO:0007669"/>
    <property type="project" value="UniProtKB-SubCell"/>
</dbReference>
<dbReference type="AlphaFoldDB" id="A0A9W6B4C0"/>
<dbReference type="Gene3D" id="2.30.30.60">
    <property type="match status" value="1"/>
</dbReference>
<dbReference type="InterPro" id="IPR006685">
    <property type="entry name" value="MscS_channel_2nd"/>
</dbReference>
<dbReference type="SUPFAM" id="SSF82689">
    <property type="entry name" value="Mechanosensitive channel protein MscS (YggB), C-terminal domain"/>
    <property type="match status" value="1"/>
</dbReference>
<dbReference type="InterPro" id="IPR023408">
    <property type="entry name" value="MscS_beta-dom_sf"/>
</dbReference>
<dbReference type="Pfam" id="PF00924">
    <property type="entry name" value="MS_channel_2nd"/>
    <property type="match status" value="1"/>
</dbReference>
<reference evidence="11" key="1">
    <citation type="submission" date="2022-07" db="EMBL/GenBank/DDBJ databases">
        <title>Taxonomy of Novel Oxalotrophic and Methylotrophic Bacteria.</title>
        <authorList>
            <person name="Sahin N."/>
            <person name="Tani A."/>
        </authorList>
    </citation>
    <scope>NUCLEOTIDE SEQUENCE</scope>
    <source>
        <strain evidence="11">AM327</strain>
    </source>
</reference>
<evidence type="ECO:0000256" key="3">
    <source>
        <dbReference type="ARBA" id="ARBA00022475"/>
    </source>
</evidence>
<feature type="domain" description="Mechanosensitive ion channel MscS" evidence="8">
    <location>
        <begin position="125"/>
        <end position="190"/>
    </location>
</feature>
<evidence type="ECO:0000259" key="8">
    <source>
        <dbReference type="Pfam" id="PF00924"/>
    </source>
</evidence>
<evidence type="ECO:0000256" key="6">
    <source>
        <dbReference type="ARBA" id="ARBA00023136"/>
    </source>
</evidence>
<evidence type="ECO:0000259" key="9">
    <source>
        <dbReference type="Pfam" id="PF21082"/>
    </source>
</evidence>
<dbReference type="GO" id="GO:0008381">
    <property type="term" value="F:mechanosensitive monoatomic ion channel activity"/>
    <property type="evidence" value="ECO:0007669"/>
    <property type="project" value="InterPro"/>
</dbReference>
<keyword evidence="6 7" id="KW-0472">Membrane</keyword>
<evidence type="ECO:0000313" key="11">
    <source>
        <dbReference type="EMBL" id="GLB51360.1"/>
    </source>
</evidence>
<dbReference type="InterPro" id="IPR010920">
    <property type="entry name" value="LSM_dom_sf"/>
</dbReference>
<dbReference type="Proteomes" id="UP001143545">
    <property type="component" value="Unassembled WGS sequence"/>
</dbReference>
<feature type="domain" description="Mechanosensitive ion channel transmembrane helices 2/3" evidence="10">
    <location>
        <begin position="80"/>
        <end position="123"/>
    </location>
</feature>
<comment type="similarity">
    <text evidence="2">Belongs to the MscS (TC 1.A.23) family.</text>
</comment>
<feature type="transmembrane region" description="Helical" evidence="7">
    <location>
        <begin position="78"/>
        <end position="97"/>
    </location>
</feature>
<dbReference type="Pfam" id="PF05552">
    <property type="entry name" value="MS_channel_1st_1"/>
    <property type="match status" value="1"/>
</dbReference>
<dbReference type="Gene3D" id="3.30.70.100">
    <property type="match status" value="1"/>
</dbReference>